<comment type="caution">
    <text evidence="4">The sequence shown here is derived from an EMBL/GenBank/DDBJ whole genome shotgun (WGS) entry which is preliminary data.</text>
</comment>
<dbReference type="InterPro" id="IPR012156">
    <property type="entry name" value="Cold_shock_CspA"/>
</dbReference>
<dbReference type="PANTHER" id="PTHR11544">
    <property type="entry name" value="COLD SHOCK DOMAIN CONTAINING PROTEINS"/>
    <property type="match status" value="1"/>
</dbReference>
<gene>
    <name evidence="4" type="ORF">ASZ90_013697</name>
</gene>
<dbReference type="InterPro" id="IPR012340">
    <property type="entry name" value="NA-bd_OB-fold"/>
</dbReference>
<reference evidence="4" key="1">
    <citation type="journal article" date="2015" name="Proc. Natl. Acad. Sci. U.S.A.">
        <title>Networks of energetic and metabolic interactions define dynamics in microbial communities.</title>
        <authorList>
            <person name="Embree M."/>
            <person name="Liu J.K."/>
            <person name="Al-Bassam M.M."/>
            <person name="Zengler K."/>
        </authorList>
    </citation>
    <scope>NUCLEOTIDE SEQUENCE</scope>
</reference>
<sequence>MVSGTVKFFNRTKRFGFIAGDDGKDYFVHATGLMPDVTITEGDKVSFEVVEGEKGPKADRVTKE</sequence>
<evidence type="ECO:0000313" key="4">
    <source>
        <dbReference type="EMBL" id="KUG16608.1"/>
    </source>
</evidence>
<dbReference type="SMART" id="SM00357">
    <property type="entry name" value="CSP"/>
    <property type="match status" value="1"/>
</dbReference>
<evidence type="ECO:0000256" key="2">
    <source>
        <dbReference type="ARBA" id="ARBA00022490"/>
    </source>
</evidence>
<dbReference type="Gene3D" id="2.40.50.140">
    <property type="entry name" value="Nucleic acid-binding proteins"/>
    <property type="match status" value="1"/>
</dbReference>
<organism evidence="4">
    <name type="scientific">hydrocarbon metagenome</name>
    <dbReference type="NCBI Taxonomy" id="938273"/>
    <lineage>
        <taxon>unclassified sequences</taxon>
        <taxon>metagenomes</taxon>
        <taxon>ecological metagenomes</taxon>
    </lineage>
</organism>
<comment type="subcellular location">
    <subcellularLocation>
        <location evidence="1">Cytoplasm</location>
    </subcellularLocation>
</comment>
<name>A0A0W8F6T9_9ZZZZ</name>
<evidence type="ECO:0000259" key="3">
    <source>
        <dbReference type="PROSITE" id="PS51857"/>
    </source>
</evidence>
<dbReference type="InterPro" id="IPR011129">
    <property type="entry name" value="CSD"/>
</dbReference>
<dbReference type="PIRSF" id="PIRSF002599">
    <property type="entry name" value="Cold_shock_A"/>
    <property type="match status" value="1"/>
</dbReference>
<dbReference type="EMBL" id="LNQE01001487">
    <property type="protein sequence ID" value="KUG16608.1"/>
    <property type="molecule type" value="Genomic_DNA"/>
</dbReference>
<dbReference type="Pfam" id="PF00313">
    <property type="entry name" value="CSD"/>
    <property type="match status" value="1"/>
</dbReference>
<dbReference type="GO" id="GO:0003676">
    <property type="term" value="F:nucleic acid binding"/>
    <property type="evidence" value="ECO:0007669"/>
    <property type="project" value="InterPro"/>
</dbReference>
<feature type="domain" description="CSD" evidence="3">
    <location>
        <begin position="1"/>
        <end position="63"/>
    </location>
</feature>
<protein>
    <submittedName>
        <fullName evidence="4">Cold shock protein cspc</fullName>
    </submittedName>
</protein>
<proteinExistence type="predicted"/>
<dbReference type="InterPro" id="IPR002059">
    <property type="entry name" value="CSP_DNA-bd"/>
</dbReference>
<dbReference type="GO" id="GO:0005737">
    <property type="term" value="C:cytoplasm"/>
    <property type="evidence" value="ECO:0007669"/>
    <property type="project" value="UniProtKB-SubCell"/>
</dbReference>
<keyword evidence="2" id="KW-0963">Cytoplasm</keyword>
<dbReference type="PROSITE" id="PS51857">
    <property type="entry name" value="CSD_2"/>
    <property type="match status" value="1"/>
</dbReference>
<evidence type="ECO:0000256" key="1">
    <source>
        <dbReference type="ARBA" id="ARBA00004496"/>
    </source>
</evidence>
<accession>A0A0W8F6T9</accession>
<dbReference type="SUPFAM" id="SSF50249">
    <property type="entry name" value="Nucleic acid-binding proteins"/>
    <property type="match status" value="1"/>
</dbReference>
<dbReference type="InterPro" id="IPR050181">
    <property type="entry name" value="Cold_shock_domain"/>
</dbReference>
<dbReference type="PRINTS" id="PR00050">
    <property type="entry name" value="COLDSHOCK"/>
</dbReference>
<dbReference type="AlphaFoldDB" id="A0A0W8F6T9"/>